<keyword evidence="1" id="KW-0472">Membrane</keyword>
<feature type="transmembrane region" description="Helical" evidence="1">
    <location>
        <begin position="105"/>
        <end position="125"/>
    </location>
</feature>
<organism evidence="2 3">
    <name type="scientific">Candidatus Phocaeicola faecigallinarum</name>
    <dbReference type="NCBI Taxonomy" id="2838732"/>
    <lineage>
        <taxon>Bacteria</taxon>
        <taxon>Pseudomonadati</taxon>
        <taxon>Bacteroidota</taxon>
        <taxon>Bacteroidia</taxon>
        <taxon>Bacteroidales</taxon>
        <taxon>Bacteroidaceae</taxon>
        <taxon>Phocaeicola</taxon>
    </lineage>
</organism>
<dbReference type="AlphaFoldDB" id="A0A948WWH4"/>
<reference evidence="2" key="2">
    <citation type="submission" date="2021-04" db="EMBL/GenBank/DDBJ databases">
        <authorList>
            <person name="Gilroy R."/>
        </authorList>
    </citation>
    <scope>NUCLEOTIDE SEQUENCE</scope>
    <source>
        <strain evidence="2">G4-2901</strain>
    </source>
</reference>
<keyword evidence="1" id="KW-1133">Transmembrane helix</keyword>
<name>A0A948WWH4_9BACT</name>
<sequence>MKKIRIHFFNINLGPYSVHDQDINIKYHPSLIDRVFEAVSVLMVIAGCIYFVANSGFENKDTLAGFLVNLIVCLLVFTCPYTPVEYIRFPVRISRQNIVKQYIMALRLMRIVNIFICLLLVFNALSINYPWANPVIGISVAAMLLSIMVYYIFAIRNK</sequence>
<keyword evidence="1" id="KW-0812">Transmembrane</keyword>
<feature type="transmembrane region" description="Helical" evidence="1">
    <location>
        <begin position="131"/>
        <end position="153"/>
    </location>
</feature>
<evidence type="ECO:0000256" key="1">
    <source>
        <dbReference type="SAM" id="Phobius"/>
    </source>
</evidence>
<reference evidence="2" key="1">
    <citation type="journal article" date="2021" name="PeerJ">
        <title>Extensive microbial diversity within the chicken gut microbiome revealed by metagenomics and culture.</title>
        <authorList>
            <person name="Gilroy R."/>
            <person name="Ravi A."/>
            <person name="Getino M."/>
            <person name="Pursley I."/>
            <person name="Horton D.L."/>
            <person name="Alikhan N.F."/>
            <person name="Baker D."/>
            <person name="Gharbi K."/>
            <person name="Hall N."/>
            <person name="Watson M."/>
            <person name="Adriaenssens E.M."/>
            <person name="Foster-Nyarko E."/>
            <person name="Jarju S."/>
            <person name="Secka A."/>
            <person name="Antonio M."/>
            <person name="Oren A."/>
            <person name="Chaudhuri R.R."/>
            <person name="La Ragione R."/>
            <person name="Hildebrand F."/>
            <person name="Pallen M.J."/>
        </authorList>
    </citation>
    <scope>NUCLEOTIDE SEQUENCE</scope>
    <source>
        <strain evidence="2">G4-2901</strain>
    </source>
</reference>
<feature type="transmembrane region" description="Helical" evidence="1">
    <location>
        <begin position="35"/>
        <end position="57"/>
    </location>
</feature>
<feature type="transmembrane region" description="Helical" evidence="1">
    <location>
        <begin position="63"/>
        <end position="84"/>
    </location>
</feature>
<evidence type="ECO:0000313" key="2">
    <source>
        <dbReference type="EMBL" id="MBU3837629.1"/>
    </source>
</evidence>
<accession>A0A948WWH4</accession>
<evidence type="ECO:0000313" key="3">
    <source>
        <dbReference type="Proteomes" id="UP000783796"/>
    </source>
</evidence>
<protein>
    <submittedName>
        <fullName evidence="2">Uncharacterized protein</fullName>
    </submittedName>
</protein>
<dbReference type="EMBL" id="JAHLFW010000045">
    <property type="protein sequence ID" value="MBU3837629.1"/>
    <property type="molecule type" value="Genomic_DNA"/>
</dbReference>
<proteinExistence type="predicted"/>
<comment type="caution">
    <text evidence="2">The sequence shown here is derived from an EMBL/GenBank/DDBJ whole genome shotgun (WGS) entry which is preliminary data.</text>
</comment>
<dbReference type="Proteomes" id="UP000783796">
    <property type="component" value="Unassembled WGS sequence"/>
</dbReference>
<gene>
    <name evidence="2" type="ORF">H9777_04790</name>
</gene>